<dbReference type="EMBL" id="ML992675">
    <property type="protein sequence ID" value="KAF2211675.1"/>
    <property type="molecule type" value="Genomic_DNA"/>
</dbReference>
<proteinExistence type="predicted"/>
<dbReference type="OrthoDB" id="3847937at2759"/>
<name>A0A6A6FE56_9PEZI</name>
<organism evidence="1 2">
    <name type="scientific">Cercospora zeae-maydis SCOH1-5</name>
    <dbReference type="NCBI Taxonomy" id="717836"/>
    <lineage>
        <taxon>Eukaryota</taxon>
        <taxon>Fungi</taxon>
        <taxon>Dikarya</taxon>
        <taxon>Ascomycota</taxon>
        <taxon>Pezizomycotina</taxon>
        <taxon>Dothideomycetes</taxon>
        <taxon>Dothideomycetidae</taxon>
        <taxon>Mycosphaerellales</taxon>
        <taxon>Mycosphaerellaceae</taxon>
        <taxon>Cercospora</taxon>
    </lineage>
</organism>
<accession>A0A6A6FE56</accession>
<dbReference type="AlphaFoldDB" id="A0A6A6FE56"/>
<gene>
    <name evidence="1" type="ORF">CERZMDRAFT_98104</name>
</gene>
<keyword evidence="2" id="KW-1185">Reference proteome</keyword>
<reference evidence="1" key="1">
    <citation type="journal article" date="2020" name="Stud. Mycol.">
        <title>101 Dothideomycetes genomes: a test case for predicting lifestyles and emergence of pathogens.</title>
        <authorList>
            <person name="Haridas S."/>
            <person name="Albert R."/>
            <person name="Binder M."/>
            <person name="Bloem J."/>
            <person name="Labutti K."/>
            <person name="Salamov A."/>
            <person name="Andreopoulos B."/>
            <person name="Baker S."/>
            <person name="Barry K."/>
            <person name="Bills G."/>
            <person name="Bluhm B."/>
            <person name="Cannon C."/>
            <person name="Castanera R."/>
            <person name="Culley D."/>
            <person name="Daum C."/>
            <person name="Ezra D."/>
            <person name="Gonzalez J."/>
            <person name="Henrissat B."/>
            <person name="Kuo A."/>
            <person name="Liang C."/>
            <person name="Lipzen A."/>
            <person name="Lutzoni F."/>
            <person name="Magnuson J."/>
            <person name="Mondo S."/>
            <person name="Nolan M."/>
            <person name="Ohm R."/>
            <person name="Pangilinan J."/>
            <person name="Park H.-J."/>
            <person name="Ramirez L."/>
            <person name="Alfaro M."/>
            <person name="Sun H."/>
            <person name="Tritt A."/>
            <person name="Yoshinaga Y."/>
            <person name="Zwiers L.-H."/>
            <person name="Turgeon B."/>
            <person name="Goodwin S."/>
            <person name="Spatafora J."/>
            <person name="Crous P."/>
            <person name="Grigoriev I."/>
        </authorList>
    </citation>
    <scope>NUCLEOTIDE SEQUENCE</scope>
    <source>
        <strain evidence="1">SCOH1-5</strain>
    </source>
</reference>
<evidence type="ECO:0000313" key="1">
    <source>
        <dbReference type="EMBL" id="KAF2211675.1"/>
    </source>
</evidence>
<dbReference type="Proteomes" id="UP000799539">
    <property type="component" value="Unassembled WGS sequence"/>
</dbReference>
<sequence length="210" mass="23445">MASRFAARQSLHEQLDNIHQGAEDDPDEYFQMIDAELAGLEEDVEKSKVKLAQAGTKWLKAQGMDLSPQRELVEPEAHPTQGRLVRGSHAHRELPDRHNSVLRVSTDQFEVGKVPDRFKDLLRVGNGSGADDASLQRYLRDDLQRGRDIGSGRGGQYAAQRGPVIVKMQYPEVNDGGFGALVRQGWQHMTLKEAQWHSSSLVAETTNMFA</sequence>
<evidence type="ECO:0000313" key="2">
    <source>
        <dbReference type="Proteomes" id="UP000799539"/>
    </source>
</evidence>
<protein>
    <submittedName>
        <fullName evidence="1">Uncharacterized protein</fullName>
    </submittedName>
</protein>